<dbReference type="EMBL" id="MBUA01000001">
    <property type="protein sequence ID" value="MBC6490351.1"/>
    <property type="molecule type" value="Genomic_DNA"/>
</dbReference>
<dbReference type="RefSeq" id="WP_187255660.1">
    <property type="nucleotide sequence ID" value="NZ_JBHULF010000006.1"/>
</dbReference>
<sequence length="94" mass="10518">MNIYISNLGFGVQNEDLKKLFAPYGEVTTVNIIMDKVTNRSRGFGFVDMPDQASAENAIRELNGVSMEGRSIKVNEAKPREDRPTGNSFYGSRR</sequence>
<dbReference type="SMART" id="SM00360">
    <property type="entry name" value="RRM"/>
    <property type="match status" value="1"/>
</dbReference>
<dbReference type="InterPro" id="IPR035979">
    <property type="entry name" value="RBD_domain_sf"/>
</dbReference>
<evidence type="ECO:0000256" key="2">
    <source>
        <dbReference type="SAM" id="MobiDB-lite"/>
    </source>
</evidence>
<reference evidence="4 5" key="1">
    <citation type="submission" date="2016-07" db="EMBL/GenBank/DDBJ databases">
        <title>Genome analysis of Flavihumibacter stibioxidans YS-17.</title>
        <authorList>
            <person name="Shi K."/>
            <person name="Han Y."/>
            <person name="Wang G."/>
        </authorList>
    </citation>
    <scope>NUCLEOTIDE SEQUENCE [LARGE SCALE GENOMIC DNA]</scope>
    <source>
        <strain evidence="4 5">YS-17</strain>
    </source>
</reference>
<dbReference type="InterPro" id="IPR048289">
    <property type="entry name" value="RRM2_NsCP33-like"/>
</dbReference>
<dbReference type="PANTHER" id="PTHR48027">
    <property type="entry name" value="HETEROGENEOUS NUCLEAR RIBONUCLEOPROTEIN 87F-RELATED"/>
    <property type="match status" value="1"/>
</dbReference>
<dbReference type="InterPro" id="IPR000504">
    <property type="entry name" value="RRM_dom"/>
</dbReference>
<dbReference type="CDD" id="cd21608">
    <property type="entry name" value="RRM2_NsCP33_like"/>
    <property type="match status" value="1"/>
</dbReference>
<keyword evidence="1" id="KW-0694">RNA-binding</keyword>
<evidence type="ECO:0000313" key="4">
    <source>
        <dbReference type="EMBL" id="MBC6490351.1"/>
    </source>
</evidence>
<proteinExistence type="predicted"/>
<dbReference type="PROSITE" id="PS50102">
    <property type="entry name" value="RRM"/>
    <property type="match status" value="1"/>
</dbReference>
<evidence type="ECO:0000256" key="1">
    <source>
        <dbReference type="ARBA" id="ARBA00022884"/>
    </source>
</evidence>
<feature type="compositionally biased region" description="Basic and acidic residues" evidence="2">
    <location>
        <begin position="70"/>
        <end position="84"/>
    </location>
</feature>
<gene>
    <name evidence="4" type="ORF">BC349_05210</name>
</gene>
<organism evidence="4 5">
    <name type="scientific">Flavihumibacter stibioxidans</name>
    <dbReference type="NCBI Taxonomy" id="1834163"/>
    <lineage>
        <taxon>Bacteria</taxon>
        <taxon>Pseudomonadati</taxon>
        <taxon>Bacteroidota</taxon>
        <taxon>Chitinophagia</taxon>
        <taxon>Chitinophagales</taxon>
        <taxon>Chitinophagaceae</taxon>
        <taxon>Flavihumibacter</taxon>
    </lineage>
</organism>
<feature type="compositionally biased region" description="Polar residues" evidence="2">
    <location>
        <begin position="85"/>
        <end position="94"/>
    </location>
</feature>
<dbReference type="Gene3D" id="3.30.70.330">
    <property type="match status" value="1"/>
</dbReference>
<feature type="region of interest" description="Disordered" evidence="2">
    <location>
        <begin position="70"/>
        <end position="94"/>
    </location>
</feature>
<accession>A0ABR7M5Q2</accession>
<protein>
    <submittedName>
        <fullName evidence="4">RNA-binding protein</fullName>
    </submittedName>
</protein>
<dbReference type="InterPro" id="IPR012677">
    <property type="entry name" value="Nucleotide-bd_a/b_plait_sf"/>
</dbReference>
<comment type="caution">
    <text evidence="4">The sequence shown here is derived from an EMBL/GenBank/DDBJ whole genome shotgun (WGS) entry which is preliminary data.</text>
</comment>
<feature type="domain" description="RRM" evidence="3">
    <location>
        <begin position="1"/>
        <end position="79"/>
    </location>
</feature>
<dbReference type="Pfam" id="PF00076">
    <property type="entry name" value="RRM_1"/>
    <property type="match status" value="1"/>
</dbReference>
<evidence type="ECO:0000259" key="3">
    <source>
        <dbReference type="PROSITE" id="PS50102"/>
    </source>
</evidence>
<dbReference type="InterPro" id="IPR052462">
    <property type="entry name" value="SLIRP/GR-RBP-like"/>
</dbReference>
<dbReference type="Proteomes" id="UP000765802">
    <property type="component" value="Unassembled WGS sequence"/>
</dbReference>
<keyword evidence="5" id="KW-1185">Reference proteome</keyword>
<dbReference type="SUPFAM" id="SSF54928">
    <property type="entry name" value="RNA-binding domain, RBD"/>
    <property type="match status" value="1"/>
</dbReference>
<name>A0ABR7M5Q2_9BACT</name>
<evidence type="ECO:0000313" key="5">
    <source>
        <dbReference type="Proteomes" id="UP000765802"/>
    </source>
</evidence>